<comment type="caution">
    <text evidence="2">The sequence shown here is derived from an EMBL/GenBank/DDBJ whole genome shotgun (WGS) entry which is preliminary data.</text>
</comment>
<dbReference type="GO" id="GO:0016757">
    <property type="term" value="F:glycosyltransferase activity"/>
    <property type="evidence" value="ECO:0007669"/>
    <property type="project" value="InterPro"/>
</dbReference>
<dbReference type="PANTHER" id="PTHR12526">
    <property type="entry name" value="GLYCOSYLTRANSFERASE"/>
    <property type="match status" value="1"/>
</dbReference>
<dbReference type="AlphaFoldDB" id="A0A0G0WQP8"/>
<accession>A0A0G0WQP8</accession>
<dbReference type="InterPro" id="IPR001296">
    <property type="entry name" value="Glyco_trans_1"/>
</dbReference>
<feature type="domain" description="Glycosyl transferase family 1" evidence="1">
    <location>
        <begin position="169"/>
        <end position="329"/>
    </location>
</feature>
<dbReference type="Proteomes" id="UP000034753">
    <property type="component" value="Unassembled WGS sequence"/>
</dbReference>
<keyword evidence="2" id="KW-0808">Transferase</keyword>
<dbReference type="Pfam" id="PF00534">
    <property type="entry name" value="Glycos_transf_1"/>
    <property type="match status" value="1"/>
</dbReference>
<reference evidence="2 3" key="1">
    <citation type="journal article" date="2015" name="Nature">
        <title>rRNA introns, odd ribosomes, and small enigmatic genomes across a large radiation of phyla.</title>
        <authorList>
            <person name="Brown C.T."/>
            <person name="Hug L.A."/>
            <person name="Thomas B.C."/>
            <person name="Sharon I."/>
            <person name="Castelle C.J."/>
            <person name="Singh A."/>
            <person name="Wilkins M.J."/>
            <person name="Williams K.H."/>
            <person name="Banfield J.F."/>
        </authorList>
    </citation>
    <scope>NUCLEOTIDE SEQUENCE [LARGE SCALE GENOMIC DNA]</scope>
</reference>
<evidence type="ECO:0000313" key="2">
    <source>
        <dbReference type="EMBL" id="KKS14407.1"/>
    </source>
</evidence>
<evidence type="ECO:0000259" key="1">
    <source>
        <dbReference type="Pfam" id="PF00534"/>
    </source>
</evidence>
<dbReference type="Gene3D" id="3.40.50.2000">
    <property type="entry name" value="Glycogen Phosphorylase B"/>
    <property type="match status" value="1"/>
</dbReference>
<dbReference type="SUPFAM" id="SSF53756">
    <property type="entry name" value="UDP-Glycosyltransferase/glycogen phosphorylase"/>
    <property type="match status" value="1"/>
</dbReference>
<proteinExistence type="predicted"/>
<evidence type="ECO:0000313" key="3">
    <source>
        <dbReference type="Proteomes" id="UP000034753"/>
    </source>
</evidence>
<organism evidence="2 3">
    <name type="scientific">Candidatus Daviesbacteria bacterium GW2011_GWB1_41_5</name>
    <dbReference type="NCBI Taxonomy" id="1618429"/>
    <lineage>
        <taxon>Bacteria</taxon>
        <taxon>Candidatus Daviesiibacteriota</taxon>
    </lineage>
</organism>
<dbReference type="CDD" id="cd03801">
    <property type="entry name" value="GT4_PimA-like"/>
    <property type="match status" value="1"/>
</dbReference>
<sequence length="352" mass="39185">MAGILIITQKVDQDEQLLSFFIGWLSVFAQHFERVTVGCLQKGEFSLSSNVSVVSFGKGAGLSKWRQLVNFYKLIIGRQHEYQSVFVHMNPIWVILGGWWWRIKGKKISLWYAHGTVSWKLRLAEKFAHVIFTSTSKGCRIKSNKLQIVGQGIDTDYFKVGSQPDSFSHTPRLVSIGRIAPSKDYETLIVAVKQLVAQGQALSVEIVGGIGVPEDQAYLAKLQALVRDNQLEQIFVFKGALPNKTILPILQSADIFLNMGQTGSLDKAILEAMACGTPVLSCNEALAEVLGVENSHLMYPKKDPQVLAQKIRMILQLTPEERQKLSAKLREVVVSNHNLPNLIKKISTTLAT</sequence>
<gene>
    <name evidence="2" type="ORF">UU67_C0001G0003</name>
</gene>
<name>A0A0G0WQP8_9BACT</name>
<protein>
    <submittedName>
        <fullName evidence="2">Glycosyltransferase</fullName>
    </submittedName>
</protein>
<dbReference type="EMBL" id="LCBN01000001">
    <property type="protein sequence ID" value="KKS14407.1"/>
    <property type="molecule type" value="Genomic_DNA"/>
</dbReference>